<accession>A0A183D1T8</accession>
<feature type="signal peptide" evidence="1">
    <location>
        <begin position="1"/>
        <end position="16"/>
    </location>
</feature>
<dbReference type="WBParaSite" id="GPUH_0000268401-mRNA-1">
    <property type="protein sequence ID" value="GPUH_0000268401-mRNA-1"/>
    <property type="gene ID" value="GPUH_0000268401"/>
</dbReference>
<sequence>MLLMAVLTSMLSATACYPSYNQPVTLSKRDIEHEAYWEPQNAYKYRDWLPRTDRKQLMLDLYLNGLQREMLENEVAGVPL</sequence>
<keyword evidence="1" id="KW-0732">Signal</keyword>
<evidence type="ECO:0000313" key="2">
    <source>
        <dbReference type="EMBL" id="VDK35792.1"/>
    </source>
</evidence>
<gene>
    <name evidence="2" type="ORF">GPUH_LOCUS2680</name>
</gene>
<feature type="chain" id="PRO_5043138608" evidence="1">
    <location>
        <begin position="17"/>
        <end position="80"/>
    </location>
</feature>
<dbReference type="AlphaFoldDB" id="A0A183D1T8"/>
<reference evidence="4" key="1">
    <citation type="submission" date="2016-06" db="UniProtKB">
        <authorList>
            <consortium name="WormBaseParasite"/>
        </authorList>
    </citation>
    <scope>IDENTIFICATION</scope>
</reference>
<dbReference type="Proteomes" id="UP000271098">
    <property type="component" value="Unassembled WGS sequence"/>
</dbReference>
<protein>
    <submittedName>
        <fullName evidence="4">Peptide ABC transporter substrate-binding protein</fullName>
    </submittedName>
</protein>
<keyword evidence="3" id="KW-1185">Reference proteome</keyword>
<organism evidence="4">
    <name type="scientific">Gongylonema pulchrum</name>
    <dbReference type="NCBI Taxonomy" id="637853"/>
    <lineage>
        <taxon>Eukaryota</taxon>
        <taxon>Metazoa</taxon>
        <taxon>Ecdysozoa</taxon>
        <taxon>Nematoda</taxon>
        <taxon>Chromadorea</taxon>
        <taxon>Rhabditida</taxon>
        <taxon>Spirurina</taxon>
        <taxon>Spiruromorpha</taxon>
        <taxon>Spiruroidea</taxon>
        <taxon>Gongylonematidae</taxon>
        <taxon>Gongylonema</taxon>
    </lineage>
</organism>
<proteinExistence type="predicted"/>
<evidence type="ECO:0000256" key="1">
    <source>
        <dbReference type="SAM" id="SignalP"/>
    </source>
</evidence>
<dbReference type="EMBL" id="UYRT01004186">
    <property type="protein sequence ID" value="VDK35792.1"/>
    <property type="molecule type" value="Genomic_DNA"/>
</dbReference>
<reference evidence="2 3" key="2">
    <citation type="submission" date="2018-11" db="EMBL/GenBank/DDBJ databases">
        <authorList>
            <consortium name="Pathogen Informatics"/>
        </authorList>
    </citation>
    <scope>NUCLEOTIDE SEQUENCE [LARGE SCALE GENOMIC DNA]</scope>
</reference>
<evidence type="ECO:0000313" key="3">
    <source>
        <dbReference type="Proteomes" id="UP000271098"/>
    </source>
</evidence>
<evidence type="ECO:0000313" key="4">
    <source>
        <dbReference type="WBParaSite" id="GPUH_0000268401-mRNA-1"/>
    </source>
</evidence>
<name>A0A183D1T8_9BILA</name>